<keyword evidence="6" id="KW-1185">Reference proteome</keyword>
<dbReference type="InterPro" id="IPR011339">
    <property type="entry name" value="ISCU"/>
</dbReference>
<evidence type="ECO:0000313" key="6">
    <source>
        <dbReference type="Proteomes" id="UP000008810"/>
    </source>
</evidence>
<dbReference type="HOGENOM" id="CLU_079283_5_0_1"/>
<dbReference type="GO" id="GO:0051537">
    <property type="term" value="F:2 iron, 2 sulfur cluster binding"/>
    <property type="evidence" value="ECO:0000318"/>
    <property type="project" value="GO_Central"/>
</dbReference>
<accession>I1HQ37</accession>
<dbReference type="GO" id="GO:0005759">
    <property type="term" value="C:mitochondrial matrix"/>
    <property type="evidence" value="ECO:0000318"/>
    <property type="project" value="GO_Central"/>
</dbReference>
<dbReference type="GO" id="GO:0005737">
    <property type="term" value="C:cytoplasm"/>
    <property type="evidence" value="ECO:0000318"/>
    <property type="project" value="GO_Central"/>
</dbReference>
<dbReference type="OrthoDB" id="1925777at2759"/>
<dbReference type="GO" id="GO:0044572">
    <property type="term" value="P:[4Fe-4S] cluster assembly"/>
    <property type="evidence" value="ECO:0007669"/>
    <property type="project" value="EnsemblPlants"/>
</dbReference>
<dbReference type="RefSeq" id="XP_003569498.1">
    <property type="nucleotide sequence ID" value="XM_003569450.3"/>
</dbReference>
<comment type="cofactor">
    <cofactor evidence="2">
        <name>[2Fe-2S] cluster</name>
        <dbReference type="ChEBI" id="CHEBI:190135"/>
    </cofactor>
</comment>
<proteinExistence type="inferred from homology"/>
<dbReference type="GeneID" id="100844370"/>
<dbReference type="Proteomes" id="UP000008810">
    <property type="component" value="Chromosome 2"/>
</dbReference>
<dbReference type="GO" id="GO:0006879">
    <property type="term" value="P:intracellular iron ion homeostasis"/>
    <property type="evidence" value="ECO:0000318"/>
    <property type="project" value="GO_Central"/>
</dbReference>
<reference evidence="4 5" key="1">
    <citation type="journal article" date="2010" name="Nature">
        <title>Genome sequencing and analysis of the model grass Brachypodium distachyon.</title>
        <authorList>
            <consortium name="International Brachypodium Initiative"/>
        </authorList>
    </citation>
    <scope>NUCLEOTIDE SEQUENCE [LARGE SCALE GENOMIC DNA]</scope>
    <source>
        <strain evidence="4 5">Bd21</strain>
    </source>
</reference>
<reference evidence="4" key="2">
    <citation type="submission" date="2017-06" db="EMBL/GenBank/DDBJ databases">
        <title>WGS assembly of Brachypodium distachyon.</title>
        <authorList>
            <consortium name="The International Brachypodium Initiative"/>
            <person name="Lucas S."/>
            <person name="Harmon-Smith M."/>
            <person name="Lail K."/>
            <person name="Tice H."/>
            <person name="Grimwood J."/>
            <person name="Bruce D."/>
            <person name="Barry K."/>
            <person name="Shu S."/>
            <person name="Lindquist E."/>
            <person name="Wang M."/>
            <person name="Pitluck S."/>
            <person name="Vogel J.P."/>
            <person name="Garvin D.F."/>
            <person name="Mockler T.C."/>
            <person name="Schmutz J."/>
            <person name="Rokhsar D."/>
            <person name="Bevan M.W."/>
        </authorList>
    </citation>
    <scope>NUCLEOTIDE SEQUENCE</scope>
    <source>
        <strain evidence="4">Bd21</strain>
    </source>
</reference>
<evidence type="ECO:0000313" key="4">
    <source>
        <dbReference type="EMBL" id="KQK09051.1"/>
    </source>
</evidence>
<evidence type="ECO:0000313" key="5">
    <source>
        <dbReference type="EnsemblPlants" id="KQK09051"/>
    </source>
</evidence>
<comment type="function">
    <text evidence="2">Scaffold protein for the de novo synthesis of iron-sulfur (Fe-S) clusters within mitochondria, which is required for maturation of both mitochondrial and cytoplasmic [2Fe-2S] and [4Fe-4S] proteins.</text>
</comment>
<keyword evidence="2" id="KW-0479">Metal-binding</keyword>
<dbReference type="Gene3D" id="3.90.1010.10">
    <property type="match status" value="1"/>
</dbReference>
<comment type="similarity">
    <text evidence="1 2">Belongs to the NifU family.</text>
</comment>
<dbReference type="STRING" id="15368.I1HQ37"/>
<dbReference type="AlphaFoldDB" id="I1HQ37"/>
<dbReference type="FunCoup" id="I1HQ37">
    <property type="interactions" value="2126"/>
</dbReference>
<dbReference type="eggNOG" id="KOG3361">
    <property type="taxonomic scope" value="Eukaryota"/>
</dbReference>
<keyword evidence="2" id="KW-0408">Iron</keyword>
<sequence>MLRTGGSRLVAPGLRRLLGPSGREGAAPGLSAAGVRAYHERVVDHYNNPRNVGSFDKDDPNVGTGLVGAPACGDVMKLQIRVDEGTGKIVDACFKTFGCGSAIASSSVATEWVKGKQMEEVVTIKNTEIAKHLSLPPVKLHCSMLAEDAIKAAVKDYEAKKAKVGDSPAEKVAEA</sequence>
<dbReference type="PANTHER" id="PTHR10093">
    <property type="entry name" value="IRON-SULFUR CLUSTER ASSEMBLY ENZYME NIFU HOMOLOG"/>
    <property type="match status" value="1"/>
</dbReference>
<dbReference type="Pfam" id="PF01592">
    <property type="entry name" value="NifU_N"/>
    <property type="match status" value="1"/>
</dbReference>
<dbReference type="EMBL" id="CM000881">
    <property type="protein sequence ID" value="KQK09051.1"/>
    <property type="molecule type" value="Genomic_DNA"/>
</dbReference>
<dbReference type="NCBIfam" id="TIGR01999">
    <property type="entry name" value="iscU"/>
    <property type="match status" value="1"/>
</dbReference>
<dbReference type="InterPro" id="IPR002871">
    <property type="entry name" value="NIF_FeS_clus_asmbl_NifU_N"/>
</dbReference>
<evidence type="ECO:0000256" key="1">
    <source>
        <dbReference type="ARBA" id="ARBA00006420"/>
    </source>
</evidence>
<gene>
    <name evidence="5" type="primary">LOC100844370</name>
    <name evidence="4" type="ORF">BRADI_2g45740v3</name>
</gene>
<keyword evidence="2" id="KW-0809">Transit peptide</keyword>
<dbReference type="GO" id="GO:0008198">
    <property type="term" value="F:ferrous iron binding"/>
    <property type="evidence" value="ECO:0000318"/>
    <property type="project" value="GO_Central"/>
</dbReference>
<protein>
    <recommendedName>
        <fullName evidence="2">Iron-sulfur cluster assembly protein</fullName>
    </recommendedName>
</protein>
<dbReference type="SUPFAM" id="SSF82649">
    <property type="entry name" value="SufE/NifU"/>
    <property type="match status" value="1"/>
</dbReference>
<comment type="subcellular location">
    <subcellularLocation>
        <location evidence="2">Mitochondrion matrix</location>
    </subcellularLocation>
</comment>
<keyword evidence="2" id="KW-0001">2Fe-2S</keyword>
<reference evidence="5" key="3">
    <citation type="submission" date="2018-08" db="UniProtKB">
        <authorList>
            <consortium name="EnsemblPlants"/>
        </authorList>
    </citation>
    <scope>IDENTIFICATION</scope>
    <source>
        <strain evidence="5">cv. Bd21</strain>
    </source>
</reference>
<evidence type="ECO:0000256" key="2">
    <source>
        <dbReference type="RuleBase" id="RU362089"/>
    </source>
</evidence>
<keyword evidence="2" id="KW-0496">Mitochondrion</keyword>
<keyword evidence="2" id="KW-0411">Iron-sulfur</keyword>
<dbReference type="OMA" id="SMVTEMV"/>
<dbReference type="GO" id="GO:0044571">
    <property type="term" value="P:[2Fe-2S] cluster assembly"/>
    <property type="evidence" value="ECO:0007669"/>
    <property type="project" value="EnsemblPlants"/>
</dbReference>
<organism evidence="5">
    <name type="scientific">Brachypodium distachyon</name>
    <name type="common">Purple false brome</name>
    <name type="synonym">Trachynia distachya</name>
    <dbReference type="NCBI Taxonomy" id="15368"/>
    <lineage>
        <taxon>Eukaryota</taxon>
        <taxon>Viridiplantae</taxon>
        <taxon>Streptophyta</taxon>
        <taxon>Embryophyta</taxon>
        <taxon>Tracheophyta</taxon>
        <taxon>Spermatophyta</taxon>
        <taxon>Magnoliopsida</taxon>
        <taxon>Liliopsida</taxon>
        <taxon>Poales</taxon>
        <taxon>Poaceae</taxon>
        <taxon>BOP clade</taxon>
        <taxon>Pooideae</taxon>
        <taxon>Stipodae</taxon>
        <taxon>Brachypodieae</taxon>
        <taxon>Brachypodium</taxon>
    </lineage>
</organism>
<feature type="domain" description="NIF system FeS cluster assembly NifU N-terminal" evidence="3">
    <location>
        <begin position="37"/>
        <end position="162"/>
    </location>
</feature>
<name>I1HQ37_BRADI</name>
<dbReference type="Gramene" id="KQK09051">
    <property type="protein sequence ID" value="KQK09051"/>
    <property type="gene ID" value="BRADI_2g45740v3"/>
</dbReference>
<dbReference type="EnsemblPlants" id="KQK09051">
    <property type="protein sequence ID" value="KQK09051"/>
    <property type="gene ID" value="BRADI_2g45740v3"/>
</dbReference>
<dbReference type="FunFam" id="3.90.1010.10:FF:000016">
    <property type="entry name" value="Iron-sulfur cluster assembly protein"/>
    <property type="match status" value="1"/>
</dbReference>
<dbReference type="KEGG" id="bdi:100844370"/>
<dbReference type="CDD" id="cd06664">
    <property type="entry name" value="IscU_like"/>
    <property type="match status" value="1"/>
</dbReference>
<evidence type="ECO:0000259" key="3">
    <source>
        <dbReference type="Pfam" id="PF01592"/>
    </source>
</evidence>